<keyword evidence="3" id="KW-1185">Reference proteome</keyword>
<protein>
    <submittedName>
        <fullName evidence="2">Uncharacterized protein</fullName>
    </submittedName>
</protein>
<name>A0ABV7GYJ4_9RHOB</name>
<sequence>MAVRTFIGVSHARLPHVARIAGGVAACHGRRAPMKDRSPHCRTAIPDDVTPKVRP</sequence>
<proteinExistence type="predicted"/>
<evidence type="ECO:0000313" key="3">
    <source>
        <dbReference type="Proteomes" id="UP001595632"/>
    </source>
</evidence>
<organism evidence="2 3">
    <name type="scientific">Psychromarinibacter halotolerans</name>
    <dbReference type="NCBI Taxonomy" id="1775175"/>
    <lineage>
        <taxon>Bacteria</taxon>
        <taxon>Pseudomonadati</taxon>
        <taxon>Pseudomonadota</taxon>
        <taxon>Alphaproteobacteria</taxon>
        <taxon>Rhodobacterales</taxon>
        <taxon>Paracoccaceae</taxon>
        <taxon>Psychromarinibacter</taxon>
    </lineage>
</organism>
<evidence type="ECO:0000256" key="1">
    <source>
        <dbReference type="SAM" id="MobiDB-lite"/>
    </source>
</evidence>
<feature type="region of interest" description="Disordered" evidence="1">
    <location>
        <begin position="30"/>
        <end position="55"/>
    </location>
</feature>
<reference evidence="3" key="1">
    <citation type="journal article" date="2019" name="Int. J. Syst. Evol. Microbiol.">
        <title>The Global Catalogue of Microorganisms (GCM) 10K type strain sequencing project: providing services to taxonomists for standard genome sequencing and annotation.</title>
        <authorList>
            <consortium name="The Broad Institute Genomics Platform"/>
            <consortium name="The Broad Institute Genome Sequencing Center for Infectious Disease"/>
            <person name="Wu L."/>
            <person name="Ma J."/>
        </authorList>
    </citation>
    <scope>NUCLEOTIDE SEQUENCE [LARGE SCALE GENOMIC DNA]</scope>
    <source>
        <strain evidence="3">KCTC 52366</strain>
    </source>
</reference>
<comment type="caution">
    <text evidence="2">The sequence shown here is derived from an EMBL/GenBank/DDBJ whole genome shotgun (WGS) entry which is preliminary data.</text>
</comment>
<dbReference type="RefSeq" id="WP_275632348.1">
    <property type="nucleotide sequence ID" value="NZ_JARGYD010000003.1"/>
</dbReference>
<dbReference type="EMBL" id="JBHRTB010000010">
    <property type="protein sequence ID" value="MFC3145388.1"/>
    <property type="molecule type" value="Genomic_DNA"/>
</dbReference>
<evidence type="ECO:0000313" key="2">
    <source>
        <dbReference type="EMBL" id="MFC3145388.1"/>
    </source>
</evidence>
<accession>A0ABV7GYJ4</accession>
<gene>
    <name evidence="2" type="ORF">ACFOGP_21895</name>
</gene>
<dbReference type="Proteomes" id="UP001595632">
    <property type="component" value="Unassembled WGS sequence"/>
</dbReference>